<evidence type="ECO:0000313" key="2">
    <source>
        <dbReference type="EMBL" id="KAJ3596318.1"/>
    </source>
</evidence>
<protein>
    <submittedName>
        <fullName evidence="2">Uncharacterized protein</fullName>
    </submittedName>
</protein>
<feature type="non-terminal residue" evidence="2">
    <location>
        <position position="81"/>
    </location>
</feature>
<name>A0A9Q0DXR9_9TELE</name>
<feature type="region of interest" description="Disordered" evidence="1">
    <location>
        <begin position="1"/>
        <end position="20"/>
    </location>
</feature>
<evidence type="ECO:0000256" key="1">
    <source>
        <dbReference type="SAM" id="MobiDB-lite"/>
    </source>
</evidence>
<sequence>DPSTAQLRVSDPSVERVTPERCSGVPTVFRIIRRPQSTSSEEPGKALQASCSDGSITGLRWLSLSHRDRQEELRGPIPKFT</sequence>
<proteinExistence type="predicted"/>
<dbReference type="AlphaFoldDB" id="A0A9Q0DXR9"/>
<organism evidence="2 3">
    <name type="scientific">Muraenolepis orangiensis</name>
    <name type="common">Patagonian moray cod</name>
    <dbReference type="NCBI Taxonomy" id="630683"/>
    <lineage>
        <taxon>Eukaryota</taxon>
        <taxon>Metazoa</taxon>
        <taxon>Chordata</taxon>
        <taxon>Craniata</taxon>
        <taxon>Vertebrata</taxon>
        <taxon>Euteleostomi</taxon>
        <taxon>Actinopterygii</taxon>
        <taxon>Neopterygii</taxon>
        <taxon>Teleostei</taxon>
        <taxon>Neoteleostei</taxon>
        <taxon>Acanthomorphata</taxon>
        <taxon>Zeiogadaria</taxon>
        <taxon>Gadariae</taxon>
        <taxon>Gadiformes</taxon>
        <taxon>Muraenolepidoidei</taxon>
        <taxon>Muraenolepididae</taxon>
        <taxon>Muraenolepis</taxon>
    </lineage>
</organism>
<accession>A0A9Q0DXR9</accession>
<dbReference type="EMBL" id="JANIIK010000110">
    <property type="protein sequence ID" value="KAJ3596318.1"/>
    <property type="molecule type" value="Genomic_DNA"/>
</dbReference>
<keyword evidence="3" id="KW-1185">Reference proteome</keyword>
<evidence type="ECO:0000313" key="3">
    <source>
        <dbReference type="Proteomes" id="UP001148018"/>
    </source>
</evidence>
<gene>
    <name evidence="2" type="ORF">NHX12_002727</name>
</gene>
<reference evidence="2" key="1">
    <citation type="submission" date="2022-07" db="EMBL/GenBank/DDBJ databases">
        <title>Chromosome-level genome of Muraenolepis orangiensis.</title>
        <authorList>
            <person name="Kim J."/>
        </authorList>
    </citation>
    <scope>NUCLEOTIDE SEQUENCE</scope>
    <source>
        <strain evidence="2">KU_S4_2022</strain>
        <tissue evidence="2">Muscle</tissue>
    </source>
</reference>
<feature type="non-terminal residue" evidence="2">
    <location>
        <position position="1"/>
    </location>
</feature>
<comment type="caution">
    <text evidence="2">The sequence shown here is derived from an EMBL/GenBank/DDBJ whole genome shotgun (WGS) entry which is preliminary data.</text>
</comment>
<dbReference type="Proteomes" id="UP001148018">
    <property type="component" value="Unassembled WGS sequence"/>
</dbReference>